<evidence type="ECO:0000313" key="2">
    <source>
        <dbReference type="EMBL" id="KAH1107752.1"/>
    </source>
</evidence>
<dbReference type="Proteomes" id="UP000828251">
    <property type="component" value="Unassembled WGS sequence"/>
</dbReference>
<evidence type="ECO:0000313" key="3">
    <source>
        <dbReference type="Proteomes" id="UP000828251"/>
    </source>
</evidence>
<dbReference type="OrthoDB" id="1020247at2759"/>
<proteinExistence type="predicted"/>
<name>A0A9D3W2V5_9ROSI</name>
<reference evidence="2 3" key="1">
    <citation type="journal article" date="2021" name="Plant Biotechnol. J.">
        <title>Multi-omics assisted identification of the key and species-specific regulatory components of drought-tolerant mechanisms in Gossypium stocksii.</title>
        <authorList>
            <person name="Yu D."/>
            <person name="Ke L."/>
            <person name="Zhang D."/>
            <person name="Wu Y."/>
            <person name="Sun Y."/>
            <person name="Mei J."/>
            <person name="Sun J."/>
            <person name="Sun Y."/>
        </authorList>
    </citation>
    <scope>NUCLEOTIDE SEQUENCE [LARGE SCALE GENOMIC DNA]</scope>
    <source>
        <strain evidence="3">cv. E1</strain>
        <tissue evidence="2">Leaf</tissue>
    </source>
</reference>
<comment type="caution">
    <text evidence="2">The sequence shown here is derived from an EMBL/GenBank/DDBJ whole genome shotgun (WGS) entry which is preliminary data.</text>
</comment>
<organism evidence="2 3">
    <name type="scientific">Gossypium stocksii</name>
    <dbReference type="NCBI Taxonomy" id="47602"/>
    <lineage>
        <taxon>Eukaryota</taxon>
        <taxon>Viridiplantae</taxon>
        <taxon>Streptophyta</taxon>
        <taxon>Embryophyta</taxon>
        <taxon>Tracheophyta</taxon>
        <taxon>Spermatophyta</taxon>
        <taxon>Magnoliopsida</taxon>
        <taxon>eudicotyledons</taxon>
        <taxon>Gunneridae</taxon>
        <taxon>Pentapetalae</taxon>
        <taxon>rosids</taxon>
        <taxon>malvids</taxon>
        <taxon>Malvales</taxon>
        <taxon>Malvaceae</taxon>
        <taxon>Malvoideae</taxon>
        <taxon>Gossypium</taxon>
    </lineage>
</organism>
<feature type="non-terminal residue" evidence="2">
    <location>
        <position position="1"/>
    </location>
</feature>
<gene>
    <name evidence="2" type="ORF">J1N35_011520</name>
</gene>
<dbReference type="AlphaFoldDB" id="A0A9D3W2V5"/>
<evidence type="ECO:0000256" key="1">
    <source>
        <dbReference type="SAM" id="MobiDB-lite"/>
    </source>
</evidence>
<dbReference type="EMBL" id="JAIQCV010000004">
    <property type="protein sequence ID" value="KAH1107752.1"/>
    <property type="molecule type" value="Genomic_DNA"/>
</dbReference>
<feature type="region of interest" description="Disordered" evidence="1">
    <location>
        <begin position="1"/>
        <end position="31"/>
    </location>
</feature>
<keyword evidence="3" id="KW-1185">Reference proteome</keyword>
<protein>
    <submittedName>
        <fullName evidence="2">Uncharacterized protein</fullName>
    </submittedName>
</protein>
<sequence length="67" mass="7426">KSLGILRSPPPMRSSQSRSNSRDSFHNYKGQQTEDCFSLKNAIKEAVKNGELKDFMAQDTSSSSQSS</sequence>
<accession>A0A9D3W2V5</accession>